<accession>A0ABD1Z6H8</accession>
<proteinExistence type="predicted"/>
<organism evidence="1 2">
    <name type="scientific">Riccia fluitans</name>
    <dbReference type="NCBI Taxonomy" id="41844"/>
    <lineage>
        <taxon>Eukaryota</taxon>
        <taxon>Viridiplantae</taxon>
        <taxon>Streptophyta</taxon>
        <taxon>Embryophyta</taxon>
        <taxon>Marchantiophyta</taxon>
        <taxon>Marchantiopsida</taxon>
        <taxon>Marchantiidae</taxon>
        <taxon>Marchantiales</taxon>
        <taxon>Ricciaceae</taxon>
        <taxon>Riccia</taxon>
    </lineage>
</organism>
<protein>
    <submittedName>
        <fullName evidence="1">Uncharacterized protein</fullName>
    </submittedName>
</protein>
<reference evidence="1 2" key="1">
    <citation type="submission" date="2024-09" db="EMBL/GenBank/DDBJ databases">
        <title>Chromosome-scale assembly of Riccia fluitans.</title>
        <authorList>
            <person name="Paukszto L."/>
            <person name="Sawicki J."/>
            <person name="Karawczyk K."/>
            <person name="Piernik-Szablinska J."/>
            <person name="Szczecinska M."/>
            <person name="Mazdziarz M."/>
        </authorList>
    </citation>
    <scope>NUCLEOTIDE SEQUENCE [LARGE SCALE GENOMIC DNA]</scope>
    <source>
        <strain evidence="1">Rf_01</strain>
        <tissue evidence="1">Aerial parts of the thallus</tissue>
    </source>
</reference>
<comment type="caution">
    <text evidence="1">The sequence shown here is derived from an EMBL/GenBank/DDBJ whole genome shotgun (WGS) entry which is preliminary data.</text>
</comment>
<gene>
    <name evidence="1" type="ORF">R1flu_010964</name>
</gene>
<sequence>MASIKSRAVSVPWQGCGKGLKSLEWRSKLQQKAMGEMWPRMEKESRLQRRGKLEQKAMKEVWQRMEKESRLQGRGKLE</sequence>
<name>A0ABD1Z6H8_9MARC</name>
<evidence type="ECO:0000313" key="1">
    <source>
        <dbReference type="EMBL" id="KAL2643377.1"/>
    </source>
</evidence>
<dbReference type="Proteomes" id="UP001605036">
    <property type="component" value="Unassembled WGS sequence"/>
</dbReference>
<keyword evidence="2" id="KW-1185">Reference proteome</keyword>
<evidence type="ECO:0000313" key="2">
    <source>
        <dbReference type="Proteomes" id="UP001605036"/>
    </source>
</evidence>
<dbReference type="AlphaFoldDB" id="A0ABD1Z6H8"/>
<dbReference type="EMBL" id="JBHFFA010000002">
    <property type="protein sequence ID" value="KAL2643377.1"/>
    <property type="molecule type" value="Genomic_DNA"/>
</dbReference>